<reference evidence="1 2" key="1">
    <citation type="submission" date="2020-04" db="EMBL/GenBank/DDBJ databases">
        <title>Draft genome of Pyxidicoccus fallax type strain.</title>
        <authorList>
            <person name="Whitworth D.E."/>
        </authorList>
    </citation>
    <scope>NUCLEOTIDE SEQUENCE [LARGE SCALE GENOMIC DNA]</scope>
    <source>
        <strain evidence="1 2">DSM 14698</strain>
    </source>
</reference>
<proteinExistence type="predicted"/>
<name>A0A848LGE4_9BACT</name>
<organism evidence="1 2">
    <name type="scientific">Pyxidicoccus fallax</name>
    <dbReference type="NCBI Taxonomy" id="394095"/>
    <lineage>
        <taxon>Bacteria</taxon>
        <taxon>Pseudomonadati</taxon>
        <taxon>Myxococcota</taxon>
        <taxon>Myxococcia</taxon>
        <taxon>Myxococcales</taxon>
        <taxon>Cystobacterineae</taxon>
        <taxon>Myxococcaceae</taxon>
        <taxon>Pyxidicoccus</taxon>
    </lineage>
</organism>
<gene>
    <name evidence="1" type="ORF">HG543_12480</name>
</gene>
<dbReference type="RefSeq" id="WP_169344952.1">
    <property type="nucleotide sequence ID" value="NZ_JABBJJ010000044.1"/>
</dbReference>
<evidence type="ECO:0000313" key="2">
    <source>
        <dbReference type="Proteomes" id="UP000518300"/>
    </source>
</evidence>
<protein>
    <submittedName>
        <fullName evidence="1">Uncharacterized protein</fullName>
    </submittedName>
</protein>
<comment type="caution">
    <text evidence="1">The sequence shown here is derived from an EMBL/GenBank/DDBJ whole genome shotgun (WGS) entry which is preliminary data.</text>
</comment>
<accession>A0A848LGE4</accession>
<sequence length="155" mass="17000">MPDALHPQDEVLFDGDGVRVTNRRVVVHGRAWGLEHVRGVTVLLQPLADRLLRAQAVLVGALLLGHALVQGPLAAFVREGGPGGVALGVAALLGYAALSWRILHSERTYIWLHTWFSSQLVYRGRSSTTTRALAEALRVVLQQQRRTDEARRDAA</sequence>
<dbReference type="AlphaFoldDB" id="A0A848LGE4"/>
<dbReference type="Proteomes" id="UP000518300">
    <property type="component" value="Unassembled WGS sequence"/>
</dbReference>
<keyword evidence="2" id="KW-1185">Reference proteome</keyword>
<dbReference type="EMBL" id="JABBJJ010000044">
    <property type="protein sequence ID" value="NMO15661.1"/>
    <property type="molecule type" value="Genomic_DNA"/>
</dbReference>
<evidence type="ECO:0000313" key="1">
    <source>
        <dbReference type="EMBL" id="NMO15661.1"/>
    </source>
</evidence>